<evidence type="ECO:0000256" key="2">
    <source>
        <dbReference type="ARBA" id="ARBA00023002"/>
    </source>
</evidence>
<reference evidence="6" key="1">
    <citation type="submission" date="2017-09" db="EMBL/GenBank/DDBJ databases">
        <authorList>
            <person name="Varghese N."/>
            <person name="Submissions S."/>
        </authorList>
    </citation>
    <scope>NUCLEOTIDE SEQUENCE [LARGE SCALE GENOMIC DNA]</scope>
    <source>
        <strain evidence="6">DSM 29961</strain>
    </source>
</reference>
<evidence type="ECO:0000313" key="6">
    <source>
        <dbReference type="Proteomes" id="UP000219452"/>
    </source>
</evidence>
<sequence>MSTILITGCSTGIGFATAEVLARSGHTVYATMRNPQGSPELEKLAEQDNLPIIVLPMDVNSDESVKATITQVLAQAGQIDVLVNNAGIFRLGAVEELPLSAFQEVMETNYFGTIRCIQAALPSMREKGAGCIVNVTSIASKIYGGFQGTYAASKAAAEAFSESLAAEVQPFGIRVVLVEPGVIDTPILDKMERPSPTTKYPIVNRAKAFYAASQANHVSPGLVGETIRDILAGNDTQMRYPVGPDAALLLGWRASLSDYEWISSGNVDEETWIAGMDQLGLNVRPYLGAGK</sequence>
<keyword evidence="2" id="KW-0560">Oxidoreductase</keyword>
<organism evidence="5 6">
    <name type="scientific">Spirosoma fluviale</name>
    <dbReference type="NCBI Taxonomy" id="1597977"/>
    <lineage>
        <taxon>Bacteria</taxon>
        <taxon>Pseudomonadati</taxon>
        <taxon>Bacteroidota</taxon>
        <taxon>Cytophagia</taxon>
        <taxon>Cytophagales</taxon>
        <taxon>Cytophagaceae</taxon>
        <taxon>Spirosoma</taxon>
    </lineage>
</organism>
<proteinExistence type="inferred from homology"/>
<dbReference type="PRINTS" id="PR00081">
    <property type="entry name" value="GDHRDH"/>
</dbReference>
<dbReference type="Pfam" id="PF00106">
    <property type="entry name" value="adh_short"/>
    <property type="match status" value="1"/>
</dbReference>
<dbReference type="Gene3D" id="3.40.50.720">
    <property type="entry name" value="NAD(P)-binding Rossmann-like Domain"/>
    <property type="match status" value="1"/>
</dbReference>
<comment type="similarity">
    <text evidence="1 3">Belongs to the short-chain dehydrogenases/reductases (SDR) family.</text>
</comment>
<dbReference type="InterPro" id="IPR002347">
    <property type="entry name" value="SDR_fam"/>
</dbReference>
<gene>
    <name evidence="5" type="ORF">SAMN06269250_5788</name>
</gene>
<dbReference type="InterPro" id="IPR051911">
    <property type="entry name" value="SDR_oxidoreductase"/>
</dbReference>
<dbReference type="CDD" id="cd05374">
    <property type="entry name" value="17beta-HSD-like_SDR_c"/>
    <property type="match status" value="1"/>
</dbReference>
<keyword evidence="6" id="KW-1185">Reference proteome</keyword>
<dbReference type="Proteomes" id="UP000219452">
    <property type="component" value="Unassembled WGS sequence"/>
</dbReference>
<feature type="domain" description="Ketoreductase" evidence="4">
    <location>
        <begin position="2"/>
        <end position="181"/>
    </location>
</feature>
<evidence type="ECO:0000313" key="5">
    <source>
        <dbReference type="EMBL" id="SOD97458.1"/>
    </source>
</evidence>
<dbReference type="SUPFAM" id="SSF51735">
    <property type="entry name" value="NAD(P)-binding Rossmann-fold domains"/>
    <property type="match status" value="1"/>
</dbReference>
<dbReference type="PANTHER" id="PTHR43976">
    <property type="entry name" value="SHORT CHAIN DEHYDROGENASE"/>
    <property type="match status" value="1"/>
</dbReference>
<evidence type="ECO:0000259" key="4">
    <source>
        <dbReference type="SMART" id="SM00822"/>
    </source>
</evidence>
<dbReference type="GO" id="GO:0016491">
    <property type="term" value="F:oxidoreductase activity"/>
    <property type="evidence" value="ECO:0007669"/>
    <property type="project" value="UniProtKB-KW"/>
</dbReference>
<name>A0A286GPL0_9BACT</name>
<dbReference type="OrthoDB" id="9786056at2"/>
<protein>
    <submittedName>
        <fullName evidence="5">Short-chain dehydrogenase</fullName>
    </submittedName>
</protein>
<dbReference type="InterPro" id="IPR057326">
    <property type="entry name" value="KR_dom"/>
</dbReference>
<dbReference type="EMBL" id="OCNH01000007">
    <property type="protein sequence ID" value="SOD97458.1"/>
    <property type="molecule type" value="Genomic_DNA"/>
</dbReference>
<dbReference type="PANTHER" id="PTHR43976:SF16">
    <property type="entry name" value="SHORT-CHAIN DEHYDROGENASE_REDUCTASE FAMILY PROTEIN"/>
    <property type="match status" value="1"/>
</dbReference>
<dbReference type="SMART" id="SM00822">
    <property type="entry name" value="PKS_KR"/>
    <property type="match status" value="1"/>
</dbReference>
<evidence type="ECO:0000256" key="1">
    <source>
        <dbReference type="ARBA" id="ARBA00006484"/>
    </source>
</evidence>
<dbReference type="InterPro" id="IPR020904">
    <property type="entry name" value="Sc_DH/Rdtase_CS"/>
</dbReference>
<dbReference type="PRINTS" id="PR00080">
    <property type="entry name" value="SDRFAMILY"/>
</dbReference>
<dbReference type="PROSITE" id="PS00061">
    <property type="entry name" value="ADH_SHORT"/>
    <property type="match status" value="1"/>
</dbReference>
<dbReference type="AlphaFoldDB" id="A0A286GPL0"/>
<accession>A0A286GPL0</accession>
<dbReference type="RefSeq" id="WP_097130746.1">
    <property type="nucleotide sequence ID" value="NZ_OCNH01000007.1"/>
</dbReference>
<evidence type="ECO:0000256" key="3">
    <source>
        <dbReference type="RuleBase" id="RU000363"/>
    </source>
</evidence>
<dbReference type="InterPro" id="IPR036291">
    <property type="entry name" value="NAD(P)-bd_dom_sf"/>
</dbReference>